<proteinExistence type="predicted"/>
<sequence>MQIIWAYVSFTKWKQKSLHIQKETWIYFVLLPALPRSHLLKTNTLEESSTPDAQNFKIKRSIKRCKIKYDDKLRILDYITRHLHNTFISKLFWVRNSQEAKVFMNRNNLENLKDKRGHKLKISS</sequence>
<name>A0AAU9IK28_9CILI</name>
<dbReference type="AlphaFoldDB" id="A0AAU9IK28"/>
<dbReference type="Proteomes" id="UP001162131">
    <property type="component" value="Unassembled WGS sequence"/>
</dbReference>
<organism evidence="1 2">
    <name type="scientific">Blepharisma stoltei</name>
    <dbReference type="NCBI Taxonomy" id="1481888"/>
    <lineage>
        <taxon>Eukaryota</taxon>
        <taxon>Sar</taxon>
        <taxon>Alveolata</taxon>
        <taxon>Ciliophora</taxon>
        <taxon>Postciliodesmatophora</taxon>
        <taxon>Heterotrichea</taxon>
        <taxon>Heterotrichida</taxon>
        <taxon>Blepharismidae</taxon>
        <taxon>Blepharisma</taxon>
    </lineage>
</organism>
<reference evidence="1" key="1">
    <citation type="submission" date="2021-09" db="EMBL/GenBank/DDBJ databases">
        <authorList>
            <consortium name="AG Swart"/>
            <person name="Singh M."/>
            <person name="Singh A."/>
            <person name="Seah K."/>
            <person name="Emmerich C."/>
        </authorList>
    </citation>
    <scope>NUCLEOTIDE SEQUENCE</scope>
    <source>
        <strain evidence="1">ATCC30299</strain>
    </source>
</reference>
<evidence type="ECO:0000313" key="1">
    <source>
        <dbReference type="EMBL" id="CAG9313858.1"/>
    </source>
</evidence>
<evidence type="ECO:0000313" key="2">
    <source>
        <dbReference type="Proteomes" id="UP001162131"/>
    </source>
</evidence>
<dbReference type="EMBL" id="CAJZBQ010000011">
    <property type="protein sequence ID" value="CAG9313858.1"/>
    <property type="molecule type" value="Genomic_DNA"/>
</dbReference>
<accession>A0AAU9IK28</accession>
<comment type="caution">
    <text evidence="1">The sequence shown here is derived from an EMBL/GenBank/DDBJ whole genome shotgun (WGS) entry which is preliminary data.</text>
</comment>
<protein>
    <submittedName>
        <fullName evidence="1">Uncharacterized protein</fullName>
    </submittedName>
</protein>
<gene>
    <name evidence="1" type="ORF">BSTOLATCC_MIC9661</name>
</gene>
<keyword evidence="2" id="KW-1185">Reference proteome</keyword>